<dbReference type="PATRIC" id="fig|56107.3.peg.6077"/>
<sequence length="455" mass="50274">MINKVALNLIKLSIITLFIVINLGSNSYALEIQNFDKSSGINSFLNYQVKQIIKAAAPGNKGLDYFILPESSELDKIPSEPQNPITSAKVELGKALFHETALSINPLNPKHWQQSSCATCHIAQAGFRANIAQGLGTGGLGWNQFRHRDPEISPVQIDKQNVLVPSVLNSAYQTVQMWDGRIGVAGPNIKEAIIKNNDVNRHQLQGLETQPIDGIAFHRLGTAAIAQIPEYQKMFAAAFPDRPYVSAEQEDNKRTAFAIAAYERTLLANKAPFQKWLKGDENAMSAKEVRGAKVFFSSTCVQCHVGPSLAVSDFRAVGFADHPADFGGLNLGRGAITKRTSDDFKFKVPQLYNLADSSPYGHGASFKTIREIVEYFNQAEPQKQEAKYSGSLSVWFKPLHLTVDQVDDITSFLEVGLRDPNLTRYLPKIIPSGLCFPNNDPESRKQLNCDMNLSH</sequence>
<dbReference type="HOGENOM" id="CLU_034652_3_1_3"/>
<evidence type="ECO:0000256" key="3">
    <source>
        <dbReference type="ARBA" id="ARBA00022723"/>
    </source>
</evidence>
<dbReference type="AlphaFoldDB" id="K9X616"/>
<dbReference type="PANTHER" id="PTHR30600">
    <property type="entry name" value="CYTOCHROME C PEROXIDASE-RELATED"/>
    <property type="match status" value="1"/>
</dbReference>
<dbReference type="eggNOG" id="COG1858">
    <property type="taxonomic scope" value="Bacteria"/>
</dbReference>
<dbReference type="STRING" id="56107.Cylst_5523"/>
<dbReference type="GO" id="GO:0009055">
    <property type="term" value="F:electron transfer activity"/>
    <property type="evidence" value="ECO:0007669"/>
    <property type="project" value="InterPro"/>
</dbReference>
<accession>K9X616</accession>
<evidence type="ECO:0000259" key="8">
    <source>
        <dbReference type="PROSITE" id="PS51007"/>
    </source>
</evidence>
<protein>
    <submittedName>
        <fullName evidence="9">Cytochrome c peroxidase</fullName>
    </submittedName>
</protein>
<dbReference type="InterPro" id="IPR036909">
    <property type="entry name" value="Cyt_c-like_dom_sf"/>
</dbReference>
<keyword evidence="2 7" id="KW-0349">Heme</keyword>
<dbReference type="GO" id="GO:0020037">
    <property type="term" value="F:heme binding"/>
    <property type="evidence" value="ECO:0007669"/>
    <property type="project" value="InterPro"/>
</dbReference>
<dbReference type="InterPro" id="IPR009056">
    <property type="entry name" value="Cyt_c-like_dom"/>
</dbReference>
<reference evidence="9 10" key="1">
    <citation type="submission" date="2012-06" db="EMBL/GenBank/DDBJ databases">
        <title>Finished chromosome of genome of Cylindrospermum stagnale PCC 7417.</title>
        <authorList>
            <consortium name="US DOE Joint Genome Institute"/>
            <person name="Gugger M."/>
            <person name="Coursin T."/>
            <person name="Rippka R."/>
            <person name="Tandeau De Marsac N."/>
            <person name="Huntemann M."/>
            <person name="Wei C.-L."/>
            <person name="Han J."/>
            <person name="Detter J.C."/>
            <person name="Han C."/>
            <person name="Tapia R."/>
            <person name="Chen A."/>
            <person name="Kyrpides N."/>
            <person name="Mavromatis K."/>
            <person name="Markowitz V."/>
            <person name="Szeto E."/>
            <person name="Ivanova N."/>
            <person name="Pagani I."/>
            <person name="Pati A."/>
            <person name="Goodwin L."/>
            <person name="Nordberg H.P."/>
            <person name="Cantor M.N."/>
            <person name="Hua S.X."/>
            <person name="Woyke T."/>
            <person name="Kerfeld C.A."/>
        </authorList>
    </citation>
    <scope>NUCLEOTIDE SEQUENCE [LARGE SCALE GENOMIC DNA]</scope>
    <source>
        <strain evidence="9 10">PCC 7417</strain>
    </source>
</reference>
<feature type="domain" description="Cytochrome c" evidence="8">
    <location>
        <begin position="88"/>
        <end position="236"/>
    </location>
</feature>
<dbReference type="Proteomes" id="UP000010475">
    <property type="component" value="Chromosome"/>
</dbReference>
<dbReference type="GO" id="GO:0030313">
    <property type="term" value="C:cell envelope"/>
    <property type="evidence" value="ECO:0007669"/>
    <property type="project" value="UniProtKB-SubCell"/>
</dbReference>
<dbReference type="OrthoDB" id="9772811at2"/>
<evidence type="ECO:0000256" key="2">
    <source>
        <dbReference type="ARBA" id="ARBA00022617"/>
    </source>
</evidence>
<dbReference type="InterPro" id="IPR004852">
    <property type="entry name" value="Di-haem_cyt_c_peroxidsae"/>
</dbReference>
<dbReference type="KEGG" id="csg:Cylst_5523"/>
<evidence type="ECO:0000313" key="10">
    <source>
        <dbReference type="Proteomes" id="UP000010475"/>
    </source>
</evidence>
<keyword evidence="3 7" id="KW-0479">Metal-binding</keyword>
<evidence type="ECO:0000256" key="6">
    <source>
        <dbReference type="ARBA" id="ARBA00023004"/>
    </source>
</evidence>
<evidence type="ECO:0000256" key="1">
    <source>
        <dbReference type="ARBA" id="ARBA00004196"/>
    </source>
</evidence>
<proteinExistence type="predicted"/>
<gene>
    <name evidence="9" type="ORF">Cylst_5523</name>
</gene>
<comment type="subcellular location">
    <subcellularLocation>
        <location evidence="1">Cell envelope</location>
    </subcellularLocation>
</comment>
<dbReference type="Pfam" id="PF03150">
    <property type="entry name" value="CCP_MauG"/>
    <property type="match status" value="1"/>
</dbReference>
<dbReference type="EMBL" id="CP003642">
    <property type="protein sequence ID" value="AFZ27534.1"/>
    <property type="molecule type" value="Genomic_DNA"/>
</dbReference>
<keyword evidence="5" id="KW-0560">Oxidoreductase</keyword>
<evidence type="ECO:0000256" key="7">
    <source>
        <dbReference type="PROSITE-ProRule" id="PRU00433"/>
    </source>
</evidence>
<keyword evidence="4" id="KW-0732">Signal</keyword>
<dbReference type="GO" id="GO:0004130">
    <property type="term" value="F:cytochrome-c peroxidase activity"/>
    <property type="evidence" value="ECO:0007669"/>
    <property type="project" value="TreeGrafter"/>
</dbReference>
<keyword evidence="10" id="KW-1185">Reference proteome</keyword>
<organism evidence="9 10">
    <name type="scientific">Cylindrospermum stagnale PCC 7417</name>
    <dbReference type="NCBI Taxonomy" id="56107"/>
    <lineage>
        <taxon>Bacteria</taxon>
        <taxon>Bacillati</taxon>
        <taxon>Cyanobacteriota</taxon>
        <taxon>Cyanophyceae</taxon>
        <taxon>Nostocales</taxon>
        <taxon>Nostocaceae</taxon>
        <taxon>Cylindrospermum</taxon>
    </lineage>
</organism>
<dbReference type="SUPFAM" id="SSF46626">
    <property type="entry name" value="Cytochrome c"/>
    <property type="match status" value="2"/>
</dbReference>
<keyword evidence="6 7" id="KW-0408">Iron</keyword>
<feature type="domain" description="Cytochrome c" evidence="8">
    <location>
        <begin position="286"/>
        <end position="417"/>
    </location>
</feature>
<dbReference type="InterPro" id="IPR051395">
    <property type="entry name" value="Cytochrome_c_Peroxidase/MauG"/>
</dbReference>
<dbReference type="PANTHER" id="PTHR30600:SF10">
    <property type="entry name" value="BLL6722 PROTEIN"/>
    <property type="match status" value="1"/>
</dbReference>
<keyword evidence="9" id="KW-0575">Peroxidase</keyword>
<name>K9X616_9NOST</name>
<dbReference type="Gene3D" id="1.10.760.10">
    <property type="entry name" value="Cytochrome c-like domain"/>
    <property type="match status" value="2"/>
</dbReference>
<evidence type="ECO:0000313" key="9">
    <source>
        <dbReference type="EMBL" id="AFZ27534.1"/>
    </source>
</evidence>
<dbReference type="GO" id="GO:0046872">
    <property type="term" value="F:metal ion binding"/>
    <property type="evidence" value="ECO:0007669"/>
    <property type="project" value="UniProtKB-KW"/>
</dbReference>
<dbReference type="PROSITE" id="PS51007">
    <property type="entry name" value="CYTC"/>
    <property type="match status" value="2"/>
</dbReference>
<evidence type="ECO:0000256" key="4">
    <source>
        <dbReference type="ARBA" id="ARBA00022729"/>
    </source>
</evidence>
<evidence type="ECO:0000256" key="5">
    <source>
        <dbReference type="ARBA" id="ARBA00023002"/>
    </source>
</evidence>